<feature type="region of interest" description="Disordered" evidence="6">
    <location>
        <begin position="499"/>
        <end position="522"/>
    </location>
</feature>
<evidence type="ECO:0000256" key="1">
    <source>
        <dbReference type="ARBA" id="ARBA00003416"/>
    </source>
</evidence>
<keyword evidence="3 5" id="KW-0175">Coiled coil</keyword>
<gene>
    <name evidence="8" type="primary">rmuC</name>
    <name evidence="8" type="ORF">JIN82_14065</name>
</gene>
<protein>
    <submittedName>
        <fullName evidence="8">DNA recombination protein RmuC</fullName>
    </submittedName>
</protein>
<keyword evidence="7" id="KW-1133">Transmembrane helix</keyword>
<dbReference type="RefSeq" id="WP_200312296.1">
    <property type="nucleotide sequence ID" value="NZ_JAENIM010000044.1"/>
</dbReference>
<feature type="compositionally biased region" description="Acidic residues" evidence="6">
    <location>
        <begin position="512"/>
        <end position="522"/>
    </location>
</feature>
<evidence type="ECO:0000256" key="5">
    <source>
        <dbReference type="SAM" id="Coils"/>
    </source>
</evidence>
<dbReference type="GO" id="GO:0006310">
    <property type="term" value="P:DNA recombination"/>
    <property type="evidence" value="ECO:0007669"/>
    <property type="project" value="UniProtKB-KW"/>
</dbReference>
<dbReference type="Pfam" id="PF02646">
    <property type="entry name" value="RmuC"/>
    <property type="match status" value="1"/>
</dbReference>
<reference evidence="8" key="1">
    <citation type="submission" date="2021-01" db="EMBL/GenBank/DDBJ databases">
        <title>Modified the classification status of verrucomicrobia.</title>
        <authorList>
            <person name="Feng X."/>
        </authorList>
    </citation>
    <scope>NUCLEOTIDE SEQUENCE</scope>
    <source>
        <strain evidence="8">_KCTC 22039</strain>
    </source>
</reference>
<name>A0A8J7SKS1_9BACT</name>
<evidence type="ECO:0000256" key="3">
    <source>
        <dbReference type="ARBA" id="ARBA00023054"/>
    </source>
</evidence>
<dbReference type="Proteomes" id="UP000624703">
    <property type="component" value="Unassembled WGS sequence"/>
</dbReference>
<comment type="caution">
    <text evidence="8">The sequence shown here is derived from an EMBL/GenBank/DDBJ whole genome shotgun (WGS) entry which is preliminary data.</text>
</comment>
<accession>A0A8J7SKS1</accession>
<dbReference type="PANTHER" id="PTHR30563">
    <property type="entry name" value="DNA RECOMBINATION PROTEIN RMUC"/>
    <property type="match status" value="1"/>
</dbReference>
<keyword evidence="7" id="KW-0472">Membrane</keyword>
<evidence type="ECO:0000256" key="2">
    <source>
        <dbReference type="ARBA" id="ARBA00009840"/>
    </source>
</evidence>
<organism evidence="8 9">
    <name type="scientific">Persicirhabdus sediminis</name>
    <dbReference type="NCBI Taxonomy" id="454144"/>
    <lineage>
        <taxon>Bacteria</taxon>
        <taxon>Pseudomonadati</taxon>
        <taxon>Verrucomicrobiota</taxon>
        <taxon>Verrucomicrobiia</taxon>
        <taxon>Verrucomicrobiales</taxon>
        <taxon>Verrucomicrobiaceae</taxon>
        <taxon>Persicirhabdus</taxon>
    </lineage>
</organism>
<evidence type="ECO:0000256" key="6">
    <source>
        <dbReference type="SAM" id="MobiDB-lite"/>
    </source>
</evidence>
<evidence type="ECO:0000313" key="9">
    <source>
        <dbReference type="Proteomes" id="UP000624703"/>
    </source>
</evidence>
<keyword evidence="4" id="KW-0233">DNA recombination</keyword>
<dbReference type="EMBL" id="JAENIM010000044">
    <property type="protein sequence ID" value="MBK1792284.1"/>
    <property type="molecule type" value="Genomic_DNA"/>
</dbReference>
<dbReference type="PANTHER" id="PTHR30563:SF0">
    <property type="entry name" value="DNA RECOMBINATION PROTEIN RMUC"/>
    <property type="match status" value="1"/>
</dbReference>
<evidence type="ECO:0000313" key="8">
    <source>
        <dbReference type="EMBL" id="MBK1792284.1"/>
    </source>
</evidence>
<dbReference type="InterPro" id="IPR003798">
    <property type="entry name" value="DNA_recombination_RmuC"/>
</dbReference>
<keyword evidence="7" id="KW-0812">Transmembrane</keyword>
<evidence type="ECO:0000256" key="4">
    <source>
        <dbReference type="ARBA" id="ARBA00023172"/>
    </source>
</evidence>
<comment type="similarity">
    <text evidence="2">Belongs to the RmuC family.</text>
</comment>
<feature type="coiled-coil region" evidence="5">
    <location>
        <begin position="40"/>
        <end position="102"/>
    </location>
</feature>
<keyword evidence="9" id="KW-1185">Reference proteome</keyword>
<feature type="transmembrane region" description="Helical" evidence="7">
    <location>
        <begin position="7"/>
        <end position="25"/>
    </location>
</feature>
<evidence type="ECO:0000256" key="7">
    <source>
        <dbReference type="SAM" id="Phobius"/>
    </source>
</evidence>
<dbReference type="AlphaFoldDB" id="A0A8J7SKS1"/>
<sequence length="522" mass="57660">MDNIFNIIALVFGAILGGSIMWGIYSPRIKAAEMIGDERLDSETARARDLDQRLKLSNDELQELRAKEQDLMNSKTELETQLREVIRSAEEKQALLDSAEARFSDAFKALSADALRSSQEQFLQLAGKTLQNQQQQAVGELDQRRVAMEQMVKPVAESLNKVCGQISQLEKSREGAYAAIKEQVQYMAQTQRGLAQETNKLVSALRQPTGRGQWGEMQLRRVVEMAGMQEYCDFETQTSTTDEDGKRLRPDMIVRLPAGQQIIVDSKAPMDAYLSAVEAEDDGQREAELIRHARQVNTHINQLGSKNYQEQFEQTPEFVVLFLPSEAFFSAALAQDPSLIEKGVDQGVILATPTTLIALLRAAAYGWRQEALTENAKEISSVGQELYKRLSAFGGHVQKLGRSLNSAVGDYNKAVGSLESRVYSSARRFEVLGAAAESQSLPEASPIETLPRTLKSEYMQSDAALMPPEGGDFAITPEEIEASSSVDFDSFSADDLESGIEGFTALPADQEAQPEEELETAN</sequence>
<comment type="function">
    <text evidence="1">Involved in DNA recombination.</text>
</comment>
<proteinExistence type="inferred from homology"/>